<gene>
    <name evidence="7" type="ORF">A11A3_05304</name>
</gene>
<dbReference type="GO" id="GO:0044341">
    <property type="term" value="P:sodium-dependent phosphate transport"/>
    <property type="evidence" value="ECO:0007669"/>
    <property type="project" value="InterPro"/>
</dbReference>
<dbReference type="PANTHER" id="PTHR10010">
    <property type="entry name" value="SOLUTE CARRIER FAMILY 34 SODIUM PHOSPHATE , MEMBER 2-RELATED"/>
    <property type="match status" value="1"/>
</dbReference>
<dbReference type="Pfam" id="PF02690">
    <property type="entry name" value="Na_Pi_cotrans"/>
    <property type="match status" value="2"/>
</dbReference>
<keyword evidence="4 6" id="KW-1133">Transmembrane helix</keyword>
<comment type="subcellular location">
    <subcellularLocation>
        <location evidence="1">Cell membrane</location>
        <topology evidence="1">Multi-pass membrane protein</topology>
    </subcellularLocation>
</comment>
<evidence type="ECO:0000256" key="3">
    <source>
        <dbReference type="ARBA" id="ARBA00022692"/>
    </source>
</evidence>
<dbReference type="STRING" id="1177179.A11A3_05304"/>
<evidence type="ECO:0000256" key="1">
    <source>
        <dbReference type="ARBA" id="ARBA00004651"/>
    </source>
</evidence>
<sequence length="507" mass="54457">MTETVSLGMAITGLGLFLYAMQQLETALEHLISGPVARWMRSATRTPLRCVGVGCLVTALMQSSSLVGLIVLALVSSRMLDLRQAMAIMLGANLGTTATGWLVTLLGFKLSLGSAGLPLAGVGALLSVLLPAGRWRSQGVLLFALGLLLFGLDTMKTATEGLAQAVDVTALQGHSPLVYLLVGVVVTAVIQSSSATMLIALTALNSQMISLHDGLALVIGADLGTTSTLLLGAIKGPRIKRQVALFHVIYNLATAILAFLLIMPLWPRVASWSGIEDPLILLVGFHSTFNALGIVVFVPLLGRMAAFIEARLPAANRPMLLEAVRPETLDAALELLTSACEKLVNNVRQLAQGFASRGNAEPFLQSYRDIRDEEIRLALAFQKLEQLPMSSLQAKRIQRLRLQISESVYAAKALKDVAEDFARLQHSRSARLAPVAARLRESVLAVFSEGGEVPDEASHHRAMTALHELAYRHLQAASDDGISLLNLAREVDECGRHWLRATRVSPP</sequence>
<accession>L0WE22</accession>
<dbReference type="PANTHER" id="PTHR10010:SF46">
    <property type="entry name" value="SODIUM-DEPENDENT PHOSPHATE TRANSPORT PROTEIN 2B"/>
    <property type="match status" value="1"/>
</dbReference>
<feature type="transmembrane region" description="Helical" evidence="6">
    <location>
        <begin position="178"/>
        <end position="201"/>
    </location>
</feature>
<name>L0WE22_9GAMM</name>
<feature type="transmembrane region" description="Helical" evidence="6">
    <location>
        <begin position="87"/>
        <end position="108"/>
    </location>
</feature>
<feature type="transmembrane region" description="Helical" evidence="6">
    <location>
        <begin position="278"/>
        <end position="301"/>
    </location>
</feature>
<keyword evidence="2" id="KW-1003">Cell membrane</keyword>
<evidence type="ECO:0000256" key="4">
    <source>
        <dbReference type="ARBA" id="ARBA00022989"/>
    </source>
</evidence>
<keyword evidence="3 6" id="KW-0812">Transmembrane</keyword>
<keyword evidence="8" id="KW-1185">Reference proteome</keyword>
<evidence type="ECO:0000256" key="5">
    <source>
        <dbReference type="ARBA" id="ARBA00023136"/>
    </source>
</evidence>
<feature type="transmembrane region" description="Helical" evidence="6">
    <location>
        <begin position="139"/>
        <end position="158"/>
    </location>
</feature>
<dbReference type="InterPro" id="IPR003841">
    <property type="entry name" value="Na/Pi_transpt"/>
</dbReference>
<dbReference type="GO" id="GO:0005436">
    <property type="term" value="F:sodium:phosphate symporter activity"/>
    <property type="evidence" value="ECO:0007669"/>
    <property type="project" value="InterPro"/>
</dbReference>
<dbReference type="GO" id="GO:0005886">
    <property type="term" value="C:plasma membrane"/>
    <property type="evidence" value="ECO:0007669"/>
    <property type="project" value="UniProtKB-SubCell"/>
</dbReference>
<dbReference type="NCBIfam" id="NF037997">
    <property type="entry name" value="Na_Pi_symport"/>
    <property type="match status" value="1"/>
</dbReference>
<feature type="transmembrane region" description="Helical" evidence="6">
    <location>
        <begin position="51"/>
        <end position="75"/>
    </location>
</feature>
<protein>
    <submittedName>
        <fullName evidence="7">Na+/Picotransporter</fullName>
    </submittedName>
</protein>
<comment type="caution">
    <text evidence="7">The sequence shown here is derived from an EMBL/GenBank/DDBJ whole genome shotgun (WGS) entry which is preliminary data.</text>
</comment>
<dbReference type="EMBL" id="AMRJ01000005">
    <property type="protein sequence ID" value="EKF75083.1"/>
    <property type="molecule type" value="Genomic_DNA"/>
</dbReference>
<evidence type="ECO:0000256" key="6">
    <source>
        <dbReference type="SAM" id="Phobius"/>
    </source>
</evidence>
<proteinExistence type="predicted"/>
<dbReference type="Proteomes" id="UP000010164">
    <property type="component" value="Unassembled WGS sequence"/>
</dbReference>
<dbReference type="AlphaFoldDB" id="L0WE22"/>
<evidence type="ECO:0000256" key="2">
    <source>
        <dbReference type="ARBA" id="ARBA00022475"/>
    </source>
</evidence>
<evidence type="ECO:0000313" key="8">
    <source>
        <dbReference type="Proteomes" id="UP000010164"/>
    </source>
</evidence>
<evidence type="ECO:0000313" key="7">
    <source>
        <dbReference type="EMBL" id="EKF75083.1"/>
    </source>
</evidence>
<organism evidence="7 8">
    <name type="scientific">Alcanivorax hongdengensis A-11-3</name>
    <dbReference type="NCBI Taxonomy" id="1177179"/>
    <lineage>
        <taxon>Bacteria</taxon>
        <taxon>Pseudomonadati</taxon>
        <taxon>Pseudomonadota</taxon>
        <taxon>Gammaproteobacteria</taxon>
        <taxon>Oceanospirillales</taxon>
        <taxon>Alcanivoracaceae</taxon>
        <taxon>Alcanivorax</taxon>
    </lineage>
</organism>
<dbReference type="PATRIC" id="fig|1177179.3.peg.1065"/>
<feature type="transmembrane region" description="Helical" evidence="6">
    <location>
        <begin position="244"/>
        <end position="266"/>
    </location>
</feature>
<dbReference type="OrthoDB" id="9763003at2"/>
<keyword evidence="5 6" id="KW-0472">Membrane</keyword>
<feature type="transmembrane region" description="Helical" evidence="6">
    <location>
        <begin position="114"/>
        <end position="132"/>
    </location>
</feature>
<dbReference type="RefSeq" id="WP_008928245.1">
    <property type="nucleotide sequence ID" value="NZ_AMRJ01000005.1"/>
</dbReference>
<reference evidence="7 8" key="1">
    <citation type="journal article" date="2012" name="J. Bacteriol.">
        <title>Genome Sequence of the Alkane-Degrading Bacterium Alcanivorax hongdengensis Type Strain A-11-3.</title>
        <authorList>
            <person name="Lai Q."/>
            <person name="Shao Z."/>
        </authorList>
    </citation>
    <scope>NUCLEOTIDE SEQUENCE [LARGE SCALE GENOMIC DNA]</scope>
    <source>
        <strain evidence="7 8">A-11-3</strain>
    </source>
</reference>
<dbReference type="eggNOG" id="COG1283">
    <property type="taxonomic scope" value="Bacteria"/>
</dbReference>